<proteinExistence type="predicted"/>
<dbReference type="Proteomes" id="UP001146120">
    <property type="component" value="Unassembled WGS sequence"/>
</dbReference>
<evidence type="ECO:0000313" key="2">
    <source>
        <dbReference type="Proteomes" id="UP001146120"/>
    </source>
</evidence>
<comment type="caution">
    <text evidence="1">The sequence shown here is derived from an EMBL/GenBank/DDBJ whole genome shotgun (WGS) entry which is preliminary data.</text>
</comment>
<accession>A0AAV2YVC8</accession>
<organism evidence="1 2">
    <name type="scientific">Lagenidium giganteum</name>
    <dbReference type="NCBI Taxonomy" id="4803"/>
    <lineage>
        <taxon>Eukaryota</taxon>
        <taxon>Sar</taxon>
        <taxon>Stramenopiles</taxon>
        <taxon>Oomycota</taxon>
        <taxon>Peronosporomycetes</taxon>
        <taxon>Pythiales</taxon>
        <taxon>Pythiaceae</taxon>
    </lineage>
</organism>
<evidence type="ECO:0000313" key="1">
    <source>
        <dbReference type="EMBL" id="DAZ97167.1"/>
    </source>
</evidence>
<gene>
    <name evidence="1" type="ORF">N0F65_004017</name>
</gene>
<sequence length="127" mass="14583">MMTHAILDKDQATANPEHDASQLAQIMPETINIFEGGKQTKYYHGMFNHNYFVAWMTKLLTGLQARNLRTCRIVIDTAKYHKVLPASVPKKRNAKAVLMDACERYPFSYSQQDTKDIVWEKLASYVA</sequence>
<dbReference type="PANTHER" id="PTHR33939:SF1">
    <property type="entry name" value="DUF4371 DOMAIN-CONTAINING PROTEIN"/>
    <property type="match status" value="1"/>
</dbReference>
<name>A0AAV2YVC8_9STRA</name>
<dbReference type="AlphaFoldDB" id="A0AAV2YVC8"/>
<reference evidence="1" key="1">
    <citation type="submission" date="2022-11" db="EMBL/GenBank/DDBJ databases">
        <authorList>
            <person name="Morgan W.R."/>
            <person name="Tartar A."/>
        </authorList>
    </citation>
    <scope>NUCLEOTIDE SEQUENCE</scope>
    <source>
        <strain evidence="1">ARSEF 373</strain>
    </source>
</reference>
<protein>
    <submittedName>
        <fullName evidence="1">Uncharacterized protein</fullName>
    </submittedName>
</protein>
<reference evidence="1" key="2">
    <citation type="journal article" date="2023" name="Microbiol Resour">
        <title>Decontamination and Annotation of the Draft Genome Sequence of the Oomycete Lagenidium giganteum ARSEF 373.</title>
        <authorList>
            <person name="Morgan W.R."/>
            <person name="Tartar A."/>
        </authorList>
    </citation>
    <scope>NUCLEOTIDE SEQUENCE</scope>
    <source>
        <strain evidence="1">ARSEF 373</strain>
    </source>
</reference>
<dbReference type="EMBL" id="DAKRPA010000144">
    <property type="protein sequence ID" value="DAZ97167.1"/>
    <property type="molecule type" value="Genomic_DNA"/>
</dbReference>
<dbReference type="PANTHER" id="PTHR33939">
    <property type="entry name" value="PROTEIN CBG22215"/>
    <property type="match status" value="1"/>
</dbReference>
<keyword evidence="2" id="KW-1185">Reference proteome</keyword>